<dbReference type="Proteomes" id="UP000198634">
    <property type="component" value="Unassembled WGS sequence"/>
</dbReference>
<reference evidence="2 3" key="1">
    <citation type="submission" date="2016-10" db="EMBL/GenBank/DDBJ databases">
        <authorList>
            <person name="de Groot N.N."/>
        </authorList>
    </citation>
    <scope>NUCLEOTIDE SEQUENCE [LARGE SCALE GENOMIC DNA]</scope>
    <source>
        <strain evidence="2 3">DSM 22007</strain>
    </source>
</reference>
<evidence type="ECO:0000313" key="3">
    <source>
        <dbReference type="Proteomes" id="UP000198634"/>
    </source>
</evidence>
<evidence type="ECO:0000313" key="2">
    <source>
        <dbReference type="EMBL" id="SEQ95211.1"/>
    </source>
</evidence>
<gene>
    <name evidence="2" type="ORF">SAMN04488092_11770</name>
</gene>
<feature type="compositionally biased region" description="Low complexity" evidence="1">
    <location>
        <begin position="534"/>
        <end position="552"/>
    </location>
</feature>
<dbReference type="Pfam" id="PF13289">
    <property type="entry name" value="SIR2_2"/>
    <property type="match status" value="1"/>
</dbReference>
<dbReference type="AlphaFoldDB" id="A0A1H9K7V6"/>
<proteinExistence type="predicted"/>
<sequence>MADEKTANDVSVIEVLQRFEQDFATFSKAVENGEFAFWIGSGISRNAPNLGDLLIKAAEFLREKAVVEDGNGKFSNTLRELLEIAEFGPELLDSNLQVQFSDWPDQEAIISRLWNQYSEVLDLRVPDEDSDYILWDAIGIREAFENPAPPAIEHLCIAALILEGVVRNIASANWDTFIEQAVEKLSPGASNIIQVVVDPIQLRTPPGRARLLKFHGCIRHATDEPGTFRKYLTGSTTQISDWPQTPLFAAVRNELVGIATNQKALGMGLSMQDQNLHQTISRAKEVNPWPWPSEPNAPGYVFCEDRLKAGQRAALRLVYRDSYDANAADIIAGAHLRAWPEQVLIGLLLQLTFHKLDYLLNDWVANIGKDDFNAELSASLKSCRDFIANSATDNRQTFFDQAHLTWPRLLSLYRKGTVPKSAGTYEAISATSLSQLPGDQLARDSHLGQLALALCLINYGRTQGLWTLLPALNDEIEGGSLTVTGTWPGAEPRPLFIVKSVTEAIILEKDGAFEGQGAIVVHADNLWPRLRPDGGSTRSARSPRSSPGRNASVRTTHLSLEAMLEKSDNLQNLNTEFVTQASV</sequence>
<evidence type="ECO:0000256" key="1">
    <source>
        <dbReference type="SAM" id="MobiDB-lite"/>
    </source>
</evidence>
<accession>A0A1H9K7V6</accession>
<feature type="region of interest" description="Disordered" evidence="1">
    <location>
        <begin position="531"/>
        <end position="553"/>
    </location>
</feature>
<keyword evidence="3" id="KW-1185">Reference proteome</keyword>
<organism evidence="2 3">
    <name type="scientific">Thalassovita taeanensis</name>
    <dbReference type="NCBI Taxonomy" id="657014"/>
    <lineage>
        <taxon>Bacteria</taxon>
        <taxon>Pseudomonadati</taxon>
        <taxon>Pseudomonadota</taxon>
        <taxon>Alphaproteobacteria</taxon>
        <taxon>Rhodobacterales</taxon>
        <taxon>Roseobacteraceae</taxon>
        <taxon>Thalassovita</taxon>
    </lineage>
</organism>
<dbReference type="EMBL" id="FOEP01000017">
    <property type="protein sequence ID" value="SEQ95211.1"/>
    <property type="molecule type" value="Genomic_DNA"/>
</dbReference>
<name>A0A1H9K7V6_9RHOB</name>
<protein>
    <submittedName>
        <fullName evidence="2">SIR2-like domain-containing protein</fullName>
    </submittedName>
</protein>
<dbReference type="STRING" id="657014.SAMN04488092_11770"/>